<dbReference type="InterPro" id="IPR013083">
    <property type="entry name" value="Znf_RING/FYVE/PHD"/>
</dbReference>
<dbReference type="EMBL" id="KI913974">
    <property type="protein sequence ID" value="ETV96941.1"/>
    <property type="molecule type" value="Genomic_DNA"/>
</dbReference>
<dbReference type="EMBL" id="KI913974">
    <property type="protein sequence ID" value="ETV96942.1"/>
    <property type="molecule type" value="Genomic_DNA"/>
</dbReference>
<dbReference type="RefSeq" id="XP_008874187.1">
    <property type="nucleotide sequence ID" value="XM_008875965.1"/>
</dbReference>
<keyword evidence="3" id="KW-0862">Zinc</keyword>
<dbReference type="SUPFAM" id="SSF57903">
    <property type="entry name" value="FYVE/PHD zinc finger"/>
    <property type="match status" value="1"/>
</dbReference>
<keyword evidence="2 4" id="KW-0863">Zinc-finger</keyword>
<gene>
    <name evidence="7" type="ORF">H310_09803</name>
</gene>
<evidence type="ECO:0000256" key="3">
    <source>
        <dbReference type="ARBA" id="ARBA00022833"/>
    </source>
</evidence>
<dbReference type="PROSITE" id="PS50178">
    <property type="entry name" value="ZF_FYVE"/>
    <property type="match status" value="1"/>
</dbReference>
<evidence type="ECO:0000256" key="5">
    <source>
        <dbReference type="SAM" id="MobiDB-lite"/>
    </source>
</evidence>
<evidence type="ECO:0000313" key="7">
    <source>
        <dbReference type="EMBL" id="ETV96941.1"/>
    </source>
</evidence>
<keyword evidence="1" id="KW-0479">Metal-binding</keyword>
<dbReference type="EMBL" id="KI913974">
    <property type="protein sequence ID" value="ETV96943.1"/>
    <property type="molecule type" value="Genomic_DNA"/>
</dbReference>
<evidence type="ECO:0000259" key="6">
    <source>
        <dbReference type="PROSITE" id="PS50178"/>
    </source>
</evidence>
<organism evidence="7">
    <name type="scientific">Aphanomyces invadans</name>
    <dbReference type="NCBI Taxonomy" id="157072"/>
    <lineage>
        <taxon>Eukaryota</taxon>
        <taxon>Sar</taxon>
        <taxon>Stramenopiles</taxon>
        <taxon>Oomycota</taxon>
        <taxon>Saprolegniomycetes</taxon>
        <taxon>Saprolegniales</taxon>
        <taxon>Verrucalvaceae</taxon>
        <taxon>Aphanomyces</taxon>
    </lineage>
</organism>
<reference evidence="7" key="1">
    <citation type="submission" date="2013-12" db="EMBL/GenBank/DDBJ databases">
        <title>The Genome Sequence of Aphanomyces invadans NJM9701.</title>
        <authorList>
            <consortium name="The Broad Institute Genomics Platform"/>
            <person name="Russ C."/>
            <person name="Tyler B."/>
            <person name="van West P."/>
            <person name="Dieguez-Uribeondo J."/>
            <person name="Young S.K."/>
            <person name="Zeng Q."/>
            <person name="Gargeya S."/>
            <person name="Fitzgerald M."/>
            <person name="Abouelleil A."/>
            <person name="Alvarado L."/>
            <person name="Chapman S.B."/>
            <person name="Gainer-Dewar J."/>
            <person name="Goldberg J."/>
            <person name="Griggs A."/>
            <person name="Gujja S."/>
            <person name="Hansen M."/>
            <person name="Howarth C."/>
            <person name="Imamovic A."/>
            <person name="Ireland A."/>
            <person name="Larimer J."/>
            <person name="McCowan C."/>
            <person name="Murphy C."/>
            <person name="Pearson M."/>
            <person name="Poon T.W."/>
            <person name="Priest M."/>
            <person name="Roberts A."/>
            <person name="Saif S."/>
            <person name="Shea T."/>
            <person name="Sykes S."/>
            <person name="Wortman J."/>
            <person name="Nusbaum C."/>
            <person name="Birren B."/>
        </authorList>
    </citation>
    <scope>NUCLEOTIDE SEQUENCE [LARGE SCALE GENOMIC DNA]</scope>
    <source>
        <strain evidence="7">NJM9701</strain>
    </source>
</reference>
<sequence length="354" mass="39177">MRHMHVFNEEDLVGIDILRGIPVDVWKPDPQCDRCNACVKKFRTLYRRKHHCRVCGEIYCFKCLQLRYVRIPWVGVALTTVCVWCCEQQAASQHPKSSSSGACLRQKPMSPLGSSITASSFQHGDRDHHHHPLQSTQSSLCHERQTRRRSTGLQVVLDGSVSLPPAMTTAPAISPISVLSTPATARAGRQPDQLDHTLNRLCLATQCSYGVILQRSGTSFRILAQRGSPHNPAGKDSSALLRLFLAEPRPTCWNPLIDQAHFCGAAPLVDMAIGEHVGCVGVMDLKPRNPASFAYLRGVLHDHARIAMDQLKQLQHQNLSKKLISIRSRNHSAVSSAGANPLTQVPTGNTTRRY</sequence>
<dbReference type="InterPro" id="IPR000306">
    <property type="entry name" value="Znf_FYVE"/>
</dbReference>
<dbReference type="STRING" id="157072.A0A024TTL3"/>
<dbReference type="GeneID" id="20086853"/>
<dbReference type="Pfam" id="PF01363">
    <property type="entry name" value="FYVE"/>
    <property type="match status" value="1"/>
</dbReference>
<evidence type="ECO:0000256" key="1">
    <source>
        <dbReference type="ARBA" id="ARBA00022723"/>
    </source>
</evidence>
<dbReference type="SMART" id="SM00064">
    <property type="entry name" value="FYVE"/>
    <property type="match status" value="1"/>
</dbReference>
<feature type="region of interest" description="Disordered" evidence="5">
    <location>
        <begin position="115"/>
        <end position="144"/>
    </location>
</feature>
<dbReference type="AlphaFoldDB" id="A0A024TTL3"/>
<proteinExistence type="predicted"/>
<dbReference type="InterPro" id="IPR011011">
    <property type="entry name" value="Znf_FYVE_PHD"/>
</dbReference>
<dbReference type="GO" id="GO:0008270">
    <property type="term" value="F:zinc ion binding"/>
    <property type="evidence" value="ECO:0007669"/>
    <property type="project" value="UniProtKB-KW"/>
</dbReference>
<evidence type="ECO:0000256" key="4">
    <source>
        <dbReference type="PROSITE-ProRule" id="PRU00091"/>
    </source>
</evidence>
<evidence type="ECO:0000256" key="2">
    <source>
        <dbReference type="ARBA" id="ARBA00022771"/>
    </source>
</evidence>
<dbReference type="PANTHER" id="PTHR43102">
    <property type="entry name" value="SLR1143 PROTEIN"/>
    <property type="match status" value="1"/>
</dbReference>
<protein>
    <recommendedName>
        <fullName evidence="6">FYVE-type domain-containing protein</fullName>
    </recommendedName>
</protein>
<dbReference type="eggNOG" id="ENOG502SJVH">
    <property type="taxonomic scope" value="Eukaryota"/>
</dbReference>
<dbReference type="Gene3D" id="3.30.40.10">
    <property type="entry name" value="Zinc/RING finger domain, C3HC4 (zinc finger)"/>
    <property type="match status" value="1"/>
</dbReference>
<dbReference type="PANTHER" id="PTHR43102:SF2">
    <property type="entry name" value="GAF DOMAIN-CONTAINING PROTEIN"/>
    <property type="match status" value="1"/>
</dbReference>
<dbReference type="VEuPathDB" id="FungiDB:H310_09803"/>
<name>A0A024TTL3_9STRA</name>
<dbReference type="RefSeq" id="XP_008874188.1">
    <property type="nucleotide sequence ID" value="XM_008875966.1"/>
</dbReference>
<dbReference type="RefSeq" id="XP_008874189.1">
    <property type="nucleotide sequence ID" value="XM_008875967.1"/>
</dbReference>
<accession>A0A024TTL3</accession>
<dbReference type="OrthoDB" id="660555at2759"/>
<feature type="domain" description="FYVE-type" evidence="6">
    <location>
        <begin position="29"/>
        <end position="90"/>
    </location>
</feature>
<feature type="region of interest" description="Disordered" evidence="5">
    <location>
        <begin position="332"/>
        <end position="354"/>
    </location>
</feature>
<dbReference type="InterPro" id="IPR017455">
    <property type="entry name" value="Znf_FYVE-rel"/>
</dbReference>